<feature type="transmembrane region" description="Helical" evidence="1">
    <location>
        <begin position="60"/>
        <end position="79"/>
    </location>
</feature>
<proteinExistence type="predicted"/>
<accession>A0AA96ZVT1</accession>
<dbReference type="AlphaFoldDB" id="A0AA96ZVT1"/>
<name>A0AA96ZVT1_9EURY</name>
<gene>
    <name evidence="2" type="ORF">MsAm2_08490</name>
</gene>
<sequence length="82" mass="9478">MIYIMKFSDGFFKRAGIIFVVLLLILVFCFILTMRLSEDVADSGSPIQIGKITFGATPDFVTNVLIFVLVIIILYVFFWRRY</sequence>
<reference evidence="2 3" key="1">
    <citation type="submission" date="2023-07" db="EMBL/GenBank/DDBJ databases">
        <title>Closed genome sequence of Methanosarcinaceae archaeon Am2.</title>
        <authorList>
            <person name="Poehlein A."/>
            <person name="Protasov E."/>
            <person name="Platt K."/>
            <person name="Reeh H."/>
            <person name="Daniel R."/>
            <person name="Brune A."/>
        </authorList>
    </citation>
    <scope>NUCLEOTIDE SEQUENCE [LARGE SCALE GENOMIC DNA]</scope>
    <source>
        <strain evidence="2 3">Am2</strain>
    </source>
</reference>
<dbReference type="EMBL" id="CP131061">
    <property type="protein sequence ID" value="WNY27064.1"/>
    <property type="molecule type" value="Genomic_DNA"/>
</dbReference>
<protein>
    <submittedName>
        <fullName evidence="2">Uncharacterized protein</fullName>
    </submittedName>
</protein>
<organism evidence="2 3">
    <name type="scientific">Methanolapillus ohkumae</name>
    <dbReference type="NCBI Taxonomy" id="3028298"/>
    <lineage>
        <taxon>Archaea</taxon>
        <taxon>Methanobacteriati</taxon>
        <taxon>Methanobacteriota</taxon>
        <taxon>Stenosarchaea group</taxon>
        <taxon>Methanomicrobia</taxon>
        <taxon>Methanosarcinales</taxon>
        <taxon>Methanosarcinaceae</taxon>
        <taxon>Methanolapillus</taxon>
    </lineage>
</organism>
<keyword evidence="1" id="KW-0812">Transmembrane</keyword>
<feature type="transmembrane region" description="Helical" evidence="1">
    <location>
        <begin position="12"/>
        <end position="34"/>
    </location>
</feature>
<evidence type="ECO:0000256" key="1">
    <source>
        <dbReference type="SAM" id="Phobius"/>
    </source>
</evidence>
<evidence type="ECO:0000313" key="2">
    <source>
        <dbReference type="EMBL" id="WNY27064.1"/>
    </source>
</evidence>
<keyword evidence="3" id="KW-1185">Reference proteome</keyword>
<keyword evidence="1" id="KW-0472">Membrane</keyword>
<evidence type="ECO:0000313" key="3">
    <source>
        <dbReference type="Proteomes" id="UP001304970"/>
    </source>
</evidence>
<dbReference type="Proteomes" id="UP001304970">
    <property type="component" value="Chromosome"/>
</dbReference>
<keyword evidence="1" id="KW-1133">Transmembrane helix</keyword>